<dbReference type="GO" id="GO:0009099">
    <property type="term" value="P:L-valine biosynthetic process"/>
    <property type="evidence" value="ECO:0007669"/>
    <property type="project" value="UniProtKB-UniRule"/>
</dbReference>
<dbReference type="GO" id="GO:1990610">
    <property type="term" value="F:acetolactate synthase regulator activity"/>
    <property type="evidence" value="ECO:0007669"/>
    <property type="project" value="UniProtKB-UniRule"/>
</dbReference>
<dbReference type="InterPro" id="IPR019455">
    <property type="entry name" value="Acetolactate_synth_ssu_C"/>
</dbReference>
<comment type="pathway">
    <text evidence="1 8">Amino-acid biosynthesis; L-isoleucine biosynthesis; L-isoleucine from 2-oxobutanoate: step 1/4.</text>
</comment>
<comment type="similarity">
    <text evidence="3 8">Belongs to the acetolactate synthase small subunit family.</text>
</comment>
<comment type="caution">
    <text evidence="10">The sequence shown here is derived from an EMBL/GenBank/DDBJ whole genome shotgun (WGS) entry which is preliminary data.</text>
</comment>
<dbReference type="Pfam" id="PF22629">
    <property type="entry name" value="ACT_AHAS_ss"/>
    <property type="match status" value="1"/>
</dbReference>
<evidence type="ECO:0000256" key="3">
    <source>
        <dbReference type="ARBA" id="ARBA00006341"/>
    </source>
</evidence>
<comment type="subunit">
    <text evidence="4 8">Dimer of large and small chains.</text>
</comment>
<dbReference type="Gene3D" id="3.30.70.260">
    <property type="match status" value="1"/>
</dbReference>
<name>A0A9D0YXS6_9FIRM</name>
<dbReference type="NCBIfam" id="NF008864">
    <property type="entry name" value="PRK11895.1"/>
    <property type="match status" value="1"/>
</dbReference>
<dbReference type="NCBIfam" id="TIGR00119">
    <property type="entry name" value="acolac_sm"/>
    <property type="match status" value="1"/>
</dbReference>
<dbReference type="InterPro" id="IPR039557">
    <property type="entry name" value="AHAS_ACT"/>
</dbReference>
<evidence type="ECO:0000256" key="7">
    <source>
        <dbReference type="ARBA" id="ARBA00048670"/>
    </source>
</evidence>
<comment type="pathway">
    <text evidence="2 8">Amino-acid biosynthesis; L-valine biosynthesis; L-valine from pyruvate: step 1/4.</text>
</comment>
<comment type="function">
    <text evidence="8">Catalyzes the conversion of 2 pyruvate molecules into acetolactate in the first common step of the biosynthetic pathway of the branched-amino acids such as leucine, isoleucine, and valine.</text>
</comment>
<sequence>MTGKRYVYSALVENRPGVLSRVSGLFTRRGYNIDSLTVAETENPAYSRMTIALHSDENTAVQIRRQLEKLIDVISIAELTPNQSVTREHVLIKIAADADSRMAVISLTNIFRANIIDVSPQNMIIELTGDTTKTEAFIEVVRPFGILQAVRSGISGLERGVQIQNPSKV</sequence>
<evidence type="ECO:0000256" key="8">
    <source>
        <dbReference type="RuleBase" id="RU368092"/>
    </source>
</evidence>
<evidence type="ECO:0000313" key="11">
    <source>
        <dbReference type="Proteomes" id="UP000886819"/>
    </source>
</evidence>
<proteinExistence type="inferred from homology"/>
<dbReference type="PROSITE" id="PS51671">
    <property type="entry name" value="ACT"/>
    <property type="match status" value="1"/>
</dbReference>
<reference evidence="10" key="2">
    <citation type="journal article" date="2021" name="PeerJ">
        <title>Extensive microbial diversity within the chicken gut microbiome revealed by metagenomics and culture.</title>
        <authorList>
            <person name="Gilroy R."/>
            <person name="Ravi A."/>
            <person name="Getino M."/>
            <person name="Pursley I."/>
            <person name="Horton D.L."/>
            <person name="Alikhan N.F."/>
            <person name="Baker D."/>
            <person name="Gharbi K."/>
            <person name="Hall N."/>
            <person name="Watson M."/>
            <person name="Adriaenssens E.M."/>
            <person name="Foster-Nyarko E."/>
            <person name="Jarju S."/>
            <person name="Secka A."/>
            <person name="Antonio M."/>
            <person name="Oren A."/>
            <person name="Chaudhuri R.R."/>
            <person name="La Ragione R."/>
            <person name="Hildebrand F."/>
            <person name="Pallen M.J."/>
        </authorList>
    </citation>
    <scope>NUCLEOTIDE SEQUENCE</scope>
    <source>
        <strain evidence="10">ChiHile30-977</strain>
    </source>
</reference>
<reference evidence="10" key="1">
    <citation type="submission" date="2020-10" db="EMBL/GenBank/DDBJ databases">
        <authorList>
            <person name="Gilroy R."/>
        </authorList>
    </citation>
    <scope>NUCLEOTIDE SEQUENCE</scope>
    <source>
        <strain evidence="10">ChiHile30-977</strain>
    </source>
</reference>
<evidence type="ECO:0000259" key="9">
    <source>
        <dbReference type="PROSITE" id="PS51671"/>
    </source>
</evidence>
<dbReference type="InterPro" id="IPR054480">
    <property type="entry name" value="AHAS_small-like_ACT"/>
</dbReference>
<dbReference type="SUPFAM" id="SSF55021">
    <property type="entry name" value="ACT-like"/>
    <property type="match status" value="2"/>
</dbReference>
<dbReference type="AlphaFoldDB" id="A0A9D0YXS6"/>
<dbReference type="Proteomes" id="UP000886819">
    <property type="component" value="Unassembled WGS sequence"/>
</dbReference>
<keyword evidence="6 8" id="KW-0100">Branched-chain amino acid biosynthesis</keyword>
<evidence type="ECO:0000256" key="1">
    <source>
        <dbReference type="ARBA" id="ARBA00004974"/>
    </source>
</evidence>
<evidence type="ECO:0000256" key="2">
    <source>
        <dbReference type="ARBA" id="ARBA00005025"/>
    </source>
</evidence>
<dbReference type="PANTHER" id="PTHR30239">
    <property type="entry name" value="ACETOLACTATE SYNTHASE SMALL SUBUNIT"/>
    <property type="match status" value="1"/>
</dbReference>
<dbReference type="Pfam" id="PF10369">
    <property type="entry name" value="ALS_ss_C"/>
    <property type="match status" value="1"/>
</dbReference>
<keyword evidence="8 10" id="KW-0808">Transferase</keyword>
<dbReference type="InterPro" id="IPR002912">
    <property type="entry name" value="ACT_dom"/>
</dbReference>
<evidence type="ECO:0000256" key="6">
    <source>
        <dbReference type="ARBA" id="ARBA00023304"/>
    </source>
</evidence>
<evidence type="ECO:0000256" key="5">
    <source>
        <dbReference type="ARBA" id="ARBA00022605"/>
    </source>
</evidence>
<gene>
    <name evidence="10" type="primary">ilvN</name>
    <name evidence="10" type="ORF">IAA66_09610</name>
</gene>
<evidence type="ECO:0000256" key="4">
    <source>
        <dbReference type="ARBA" id="ARBA00011744"/>
    </source>
</evidence>
<dbReference type="PANTHER" id="PTHR30239:SF0">
    <property type="entry name" value="ACETOLACTATE SYNTHASE SMALL SUBUNIT 1, CHLOROPLASTIC"/>
    <property type="match status" value="1"/>
</dbReference>
<organism evidence="10 11">
    <name type="scientific">Candidatus Avichristensenella intestinipullorum</name>
    <dbReference type="NCBI Taxonomy" id="2840693"/>
    <lineage>
        <taxon>Bacteria</taxon>
        <taxon>Bacillati</taxon>
        <taxon>Bacillota</taxon>
        <taxon>Clostridia</taxon>
        <taxon>Candidatus Avichristensenella</taxon>
    </lineage>
</organism>
<dbReference type="InterPro" id="IPR027271">
    <property type="entry name" value="Acetolactate_synth/TF_NikR_C"/>
</dbReference>
<accession>A0A9D0YXS6</accession>
<dbReference type="GO" id="GO:0005829">
    <property type="term" value="C:cytosol"/>
    <property type="evidence" value="ECO:0007669"/>
    <property type="project" value="TreeGrafter"/>
</dbReference>
<evidence type="ECO:0000313" key="10">
    <source>
        <dbReference type="EMBL" id="HIQ63820.1"/>
    </source>
</evidence>
<dbReference type="GO" id="GO:0003984">
    <property type="term" value="F:acetolactate synthase activity"/>
    <property type="evidence" value="ECO:0007669"/>
    <property type="project" value="UniProtKB-UniRule"/>
</dbReference>
<comment type="catalytic activity">
    <reaction evidence="7 8">
        <text>2 pyruvate + H(+) = (2S)-2-acetolactate + CO2</text>
        <dbReference type="Rhea" id="RHEA:25249"/>
        <dbReference type="ChEBI" id="CHEBI:15361"/>
        <dbReference type="ChEBI" id="CHEBI:15378"/>
        <dbReference type="ChEBI" id="CHEBI:16526"/>
        <dbReference type="ChEBI" id="CHEBI:58476"/>
        <dbReference type="EC" id="2.2.1.6"/>
    </reaction>
</comment>
<dbReference type="EMBL" id="DVFI01000129">
    <property type="protein sequence ID" value="HIQ63820.1"/>
    <property type="molecule type" value="Genomic_DNA"/>
</dbReference>
<dbReference type="GO" id="GO:0009097">
    <property type="term" value="P:isoleucine biosynthetic process"/>
    <property type="evidence" value="ECO:0007669"/>
    <property type="project" value="UniProtKB-UniRule"/>
</dbReference>
<dbReference type="CDD" id="cd04878">
    <property type="entry name" value="ACT_AHAS"/>
    <property type="match status" value="1"/>
</dbReference>
<protein>
    <recommendedName>
        <fullName evidence="8">Acetolactate synthase small subunit</fullName>
        <shortName evidence="8">AHAS</shortName>
        <shortName evidence="8">ALS</shortName>
        <ecNumber evidence="8">2.2.1.6</ecNumber>
    </recommendedName>
    <alternativeName>
        <fullName evidence="8">Acetohydroxy-acid synthase small subunit</fullName>
    </alternativeName>
</protein>
<dbReference type="FunFam" id="3.30.70.260:FF:000001">
    <property type="entry name" value="Acetolactate synthase, small subunit"/>
    <property type="match status" value="1"/>
</dbReference>
<dbReference type="FunFam" id="3.30.70.1150:FF:000001">
    <property type="entry name" value="Acetolactate synthase small subunit"/>
    <property type="match status" value="1"/>
</dbReference>
<dbReference type="EC" id="2.2.1.6" evidence="8"/>
<dbReference type="InterPro" id="IPR004789">
    <property type="entry name" value="Acetalactate_synth_ssu"/>
</dbReference>
<feature type="domain" description="ACT" evidence="9">
    <location>
        <begin position="7"/>
        <end position="81"/>
    </location>
</feature>
<keyword evidence="5 8" id="KW-0028">Amino-acid biosynthesis</keyword>
<dbReference type="InterPro" id="IPR045865">
    <property type="entry name" value="ACT-like_dom_sf"/>
</dbReference>
<dbReference type="Gene3D" id="3.30.70.1150">
    <property type="entry name" value="ACT-like. Chain A, domain 2"/>
    <property type="match status" value="1"/>
</dbReference>